<comment type="caution">
    <text evidence="8">The sequence shown here is derived from an EMBL/GenBank/DDBJ whole genome shotgun (WGS) entry which is preliminary data.</text>
</comment>
<evidence type="ECO:0000256" key="2">
    <source>
        <dbReference type="ARBA" id="ARBA00022692"/>
    </source>
</evidence>
<dbReference type="STRING" id="43335.A0A4U5N027"/>
<proteinExistence type="predicted"/>
<evidence type="ECO:0000256" key="7">
    <source>
        <dbReference type="ARBA" id="ARBA00023180"/>
    </source>
</evidence>
<dbReference type="Gene3D" id="3.80.10.10">
    <property type="entry name" value="Ribonuclease Inhibitor"/>
    <property type="match status" value="1"/>
</dbReference>
<evidence type="ECO:0000256" key="6">
    <source>
        <dbReference type="ARBA" id="ARBA00023170"/>
    </source>
</evidence>
<dbReference type="PANTHER" id="PTHR48063">
    <property type="entry name" value="LRR RECEPTOR-LIKE KINASE"/>
    <property type="match status" value="1"/>
</dbReference>
<dbReference type="EMBL" id="RCHU01001123">
    <property type="protein sequence ID" value="TKR75524.1"/>
    <property type="molecule type" value="Genomic_DNA"/>
</dbReference>
<dbReference type="PANTHER" id="PTHR48063:SF98">
    <property type="entry name" value="LRR RECEPTOR-LIKE SERINE_THREONINE-PROTEIN KINASE FLS2"/>
    <property type="match status" value="1"/>
</dbReference>
<dbReference type="SUPFAM" id="SSF52058">
    <property type="entry name" value="L domain-like"/>
    <property type="match status" value="1"/>
</dbReference>
<gene>
    <name evidence="8" type="ORF">D5086_0000284580</name>
</gene>
<keyword evidence="3" id="KW-0732">Signal</keyword>
<evidence type="ECO:0000313" key="8">
    <source>
        <dbReference type="EMBL" id="TKR75524.1"/>
    </source>
</evidence>
<protein>
    <submittedName>
        <fullName evidence="8">Uncharacterized protein</fullName>
    </submittedName>
</protein>
<dbReference type="InterPro" id="IPR032675">
    <property type="entry name" value="LRR_dom_sf"/>
</dbReference>
<keyword evidence="5" id="KW-0472">Membrane</keyword>
<sequence>MDFYVNQRSGKIAQSMSDLTFLSHLNLSDNRLWGRIHSGTQLQSFGPSSFSGNELCRPPLSKNYSMDNKFHVEHEREEDGNGLKGRWFHVSMAIGFIAGFWGCSQSFNV</sequence>
<dbReference type="AlphaFoldDB" id="A0A4U5N027"/>
<dbReference type="GO" id="GO:0016020">
    <property type="term" value="C:membrane"/>
    <property type="evidence" value="ECO:0007669"/>
    <property type="project" value="UniProtKB-SubCell"/>
</dbReference>
<evidence type="ECO:0000256" key="3">
    <source>
        <dbReference type="ARBA" id="ARBA00022729"/>
    </source>
</evidence>
<evidence type="ECO:0000256" key="4">
    <source>
        <dbReference type="ARBA" id="ARBA00022989"/>
    </source>
</evidence>
<name>A0A4U5N027_POPAL</name>
<keyword evidence="6" id="KW-0675">Receptor</keyword>
<evidence type="ECO:0000256" key="5">
    <source>
        <dbReference type="ARBA" id="ARBA00023136"/>
    </source>
</evidence>
<keyword evidence="2" id="KW-0812">Transmembrane</keyword>
<dbReference type="InterPro" id="IPR046956">
    <property type="entry name" value="RLP23-like"/>
</dbReference>
<accession>A0A4U5N027</accession>
<organism evidence="8">
    <name type="scientific">Populus alba</name>
    <name type="common">White poplar</name>
    <dbReference type="NCBI Taxonomy" id="43335"/>
    <lineage>
        <taxon>Eukaryota</taxon>
        <taxon>Viridiplantae</taxon>
        <taxon>Streptophyta</taxon>
        <taxon>Embryophyta</taxon>
        <taxon>Tracheophyta</taxon>
        <taxon>Spermatophyta</taxon>
        <taxon>Magnoliopsida</taxon>
        <taxon>eudicotyledons</taxon>
        <taxon>Gunneridae</taxon>
        <taxon>Pentapetalae</taxon>
        <taxon>rosids</taxon>
        <taxon>fabids</taxon>
        <taxon>Malpighiales</taxon>
        <taxon>Salicaceae</taxon>
        <taxon>Saliceae</taxon>
        <taxon>Populus</taxon>
    </lineage>
</organism>
<comment type="subcellular location">
    <subcellularLocation>
        <location evidence="1">Membrane</location>
        <topology evidence="1">Single-pass type I membrane protein</topology>
    </subcellularLocation>
</comment>
<keyword evidence="4" id="KW-1133">Transmembrane helix</keyword>
<evidence type="ECO:0000256" key="1">
    <source>
        <dbReference type="ARBA" id="ARBA00004479"/>
    </source>
</evidence>
<keyword evidence="7" id="KW-0325">Glycoprotein</keyword>
<reference evidence="8" key="1">
    <citation type="submission" date="2018-10" db="EMBL/GenBank/DDBJ databases">
        <title>Population genomic analysis revealed the cold adaptation of white poplar.</title>
        <authorList>
            <person name="Liu Y.-J."/>
        </authorList>
    </citation>
    <scope>NUCLEOTIDE SEQUENCE [LARGE SCALE GENOMIC DNA]</scope>
    <source>
        <strain evidence="8">PAL-ZL1</strain>
    </source>
</reference>